<accession>A0ABY1RXV6</accession>
<name>A0ABY1RXV6_9GAMM</name>
<dbReference type="EMBL" id="FXWV01000003">
    <property type="protein sequence ID" value="SMR73068.1"/>
    <property type="molecule type" value="Genomic_DNA"/>
</dbReference>
<keyword evidence="4" id="KW-1185">Reference proteome</keyword>
<dbReference type="RefSeq" id="WP_239040158.1">
    <property type="nucleotide sequence ID" value="NZ_BAAAEY010000003.1"/>
</dbReference>
<feature type="domain" description="Winged helix-turn-helix" evidence="2">
    <location>
        <begin position="26"/>
        <end position="90"/>
    </location>
</feature>
<sequence length="96" mass="10672">MQPSNHNLEHAAAGRIALPDSSTSPQVNTLLALLQEGAMNTFDIRAHGIQHAAGRIADLRIRGHQIKTQMVWATDDLGLKHRIAQYHLVKENTHDH</sequence>
<proteinExistence type="predicted"/>
<evidence type="ECO:0000256" key="1">
    <source>
        <dbReference type="SAM" id="MobiDB-lite"/>
    </source>
</evidence>
<reference evidence="3 4" key="1">
    <citation type="submission" date="2017-05" db="EMBL/GenBank/DDBJ databases">
        <authorList>
            <person name="Varghese N."/>
            <person name="Submissions S."/>
        </authorList>
    </citation>
    <scope>NUCLEOTIDE SEQUENCE [LARGE SCALE GENOMIC DNA]</scope>
    <source>
        <strain evidence="3 4">CGMCC 1.7287</strain>
    </source>
</reference>
<evidence type="ECO:0000313" key="4">
    <source>
        <dbReference type="Proteomes" id="UP001159257"/>
    </source>
</evidence>
<gene>
    <name evidence="3" type="ORF">SAMN04487964_1037</name>
</gene>
<comment type="caution">
    <text evidence="3">The sequence shown here is derived from an EMBL/GenBank/DDBJ whole genome shotgun (WGS) entry which is preliminary data.</text>
</comment>
<dbReference type="Pfam" id="PF14090">
    <property type="entry name" value="HTH_39"/>
    <property type="match status" value="1"/>
</dbReference>
<organism evidence="3 4">
    <name type="scientific">Marinobacterium sediminicola</name>
    <dbReference type="NCBI Taxonomy" id="518898"/>
    <lineage>
        <taxon>Bacteria</taxon>
        <taxon>Pseudomonadati</taxon>
        <taxon>Pseudomonadota</taxon>
        <taxon>Gammaproteobacteria</taxon>
        <taxon>Oceanospirillales</taxon>
        <taxon>Oceanospirillaceae</taxon>
        <taxon>Marinobacterium</taxon>
    </lineage>
</organism>
<protein>
    <submittedName>
        <fullName evidence="3">Helix-turn-helix domain-containing protein</fullName>
    </submittedName>
</protein>
<evidence type="ECO:0000259" key="2">
    <source>
        <dbReference type="Pfam" id="PF14090"/>
    </source>
</evidence>
<feature type="region of interest" description="Disordered" evidence="1">
    <location>
        <begin position="1"/>
        <end position="23"/>
    </location>
</feature>
<dbReference type="InterPro" id="IPR055245">
    <property type="entry name" value="HTH_proteobacteria"/>
</dbReference>
<evidence type="ECO:0000313" key="3">
    <source>
        <dbReference type="EMBL" id="SMR73068.1"/>
    </source>
</evidence>
<dbReference type="Proteomes" id="UP001159257">
    <property type="component" value="Unassembled WGS sequence"/>
</dbReference>